<dbReference type="InterPro" id="IPR008266">
    <property type="entry name" value="Tyr_kinase_AS"/>
</dbReference>
<sequence>MYHDCSPPIVHRDVTSNNILLNSELEAVVSDFGTAKLLAPDSSNQTIIASTYGYIAPELAYTLSVTEKCDVYSFGVVALETLMGKHPKELLSSLTSSSTQSLLLIEILDQRLPPPRSRSAIRDVMLVSTIAFACLQANPKRRPTMQSLSKEFLACSTPFAKCFHDISVGQLMNPQVYLDH</sequence>
<organism evidence="10 11">
    <name type="scientific">Ziziphus jujuba</name>
    <name type="common">Chinese jujube</name>
    <name type="synonym">Ziziphus sativa</name>
    <dbReference type="NCBI Taxonomy" id="326968"/>
    <lineage>
        <taxon>Eukaryota</taxon>
        <taxon>Viridiplantae</taxon>
        <taxon>Streptophyta</taxon>
        <taxon>Embryophyta</taxon>
        <taxon>Tracheophyta</taxon>
        <taxon>Spermatophyta</taxon>
        <taxon>Magnoliopsida</taxon>
        <taxon>eudicotyledons</taxon>
        <taxon>Gunneridae</taxon>
        <taxon>Pentapetalae</taxon>
        <taxon>rosids</taxon>
        <taxon>fabids</taxon>
        <taxon>Rosales</taxon>
        <taxon>Rhamnaceae</taxon>
        <taxon>Paliureae</taxon>
        <taxon>Ziziphus</taxon>
    </lineage>
</organism>
<dbReference type="SUPFAM" id="SSF56112">
    <property type="entry name" value="Protein kinase-like (PK-like)"/>
    <property type="match status" value="1"/>
</dbReference>
<dbReference type="EC" id="2.7.11.1" evidence="1"/>
<keyword evidence="3" id="KW-0808">Transferase</keyword>
<dbReference type="InParanoid" id="A0A6P3ZKA9"/>
<dbReference type="Pfam" id="PF00069">
    <property type="entry name" value="Pkinase"/>
    <property type="match status" value="1"/>
</dbReference>
<dbReference type="GeneID" id="107415213"/>
<dbReference type="SMART" id="SM00220">
    <property type="entry name" value="S_TKc"/>
    <property type="match status" value="1"/>
</dbReference>
<dbReference type="GO" id="GO:0016020">
    <property type="term" value="C:membrane"/>
    <property type="evidence" value="ECO:0007669"/>
    <property type="project" value="UniProtKB-SubCell"/>
</dbReference>
<dbReference type="GO" id="GO:0005524">
    <property type="term" value="F:ATP binding"/>
    <property type="evidence" value="ECO:0007669"/>
    <property type="project" value="UniProtKB-UniRule"/>
</dbReference>
<evidence type="ECO:0000256" key="6">
    <source>
        <dbReference type="ARBA" id="ARBA00022840"/>
    </source>
</evidence>
<evidence type="ECO:0000259" key="9">
    <source>
        <dbReference type="PROSITE" id="PS50011"/>
    </source>
</evidence>
<dbReference type="AlphaFoldDB" id="A0A6P3ZKA9"/>
<feature type="domain" description="Protein kinase" evidence="9">
    <location>
        <begin position="1"/>
        <end position="153"/>
    </location>
</feature>
<evidence type="ECO:0000256" key="3">
    <source>
        <dbReference type="ARBA" id="ARBA00022679"/>
    </source>
</evidence>
<accession>A0A6P3ZKA9</accession>
<evidence type="ECO:0000256" key="8">
    <source>
        <dbReference type="ARBA" id="ARBA00048679"/>
    </source>
</evidence>
<dbReference type="GO" id="GO:0004674">
    <property type="term" value="F:protein serine/threonine kinase activity"/>
    <property type="evidence" value="ECO:0007669"/>
    <property type="project" value="UniProtKB-KW"/>
</dbReference>
<dbReference type="KEGG" id="zju:107415213"/>
<gene>
    <name evidence="11" type="primary">LOC107415213</name>
</gene>
<evidence type="ECO:0000256" key="7">
    <source>
        <dbReference type="ARBA" id="ARBA00047899"/>
    </source>
</evidence>
<evidence type="ECO:0000256" key="4">
    <source>
        <dbReference type="ARBA" id="ARBA00022741"/>
    </source>
</evidence>
<dbReference type="PANTHER" id="PTHR48005:SF16">
    <property type="entry name" value="MDIS1-INTERACTING RECEPTOR LIKE KINASE 2-LIKE ISOFORM X1"/>
    <property type="match status" value="1"/>
</dbReference>
<keyword evidence="4" id="KW-0547">Nucleotide-binding</keyword>
<evidence type="ECO:0000256" key="5">
    <source>
        <dbReference type="ARBA" id="ARBA00022777"/>
    </source>
</evidence>
<dbReference type="Proteomes" id="UP001652623">
    <property type="component" value="Chromosome 4"/>
</dbReference>
<comment type="catalytic activity">
    <reaction evidence="7">
        <text>L-threonyl-[protein] + ATP = O-phospho-L-threonyl-[protein] + ADP + H(+)</text>
        <dbReference type="Rhea" id="RHEA:46608"/>
        <dbReference type="Rhea" id="RHEA-COMP:11060"/>
        <dbReference type="Rhea" id="RHEA-COMP:11605"/>
        <dbReference type="ChEBI" id="CHEBI:15378"/>
        <dbReference type="ChEBI" id="CHEBI:30013"/>
        <dbReference type="ChEBI" id="CHEBI:30616"/>
        <dbReference type="ChEBI" id="CHEBI:61977"/>
        <dbReference type="ChEBI" id="CHEBI:456216"/>
        <dbReference type="EC" id="2.7.11.1"/>
    </reaction>
</comment>
<reference evidence="11" key="1">
    <citation type="submission" date="2025-08" db="UniProtKB">
        <authorList>
            <consortium name="RefSeq"/>
        </authorList>
    </citation>
    <scope>IDENTIFICATION</scope>
    <source>
        <tissue evidence="11">Seedling</tissue>
    </source>
</reference>
<dbReference type="InterPro" id="IPR011009">
    <property type="entry name" value="Kinase-like_dom_sf"/>
</dbReference>
<protein>
    <recommendedName>
        <fullName evidence="1">non-specific serine/threonine protein kinase</fullName>
        <ecNumber evidence="1">2.7.11.1</ecNumber>
    </recommendedName>
</protein>
<evidence type="ECO:0000313" key="11">
    <source>
        <dbReference type="RefSeq" id="XP_015878986.4"/>
    </source>
</evidence>
<dbReference type="InterPro" id="IPR000719">
    <property type="entry name" value="Prot_kinase_dom"/>
</dbReference>
<comment type="catalytic activity">
    <reaction evidence="8">
        <text>L-seryl-[protein] + ATP = O-phospho-L-seryl-[protein] + ADP + H(+)</text>
        <dbReference type="Rhea" id="RHEA:17989"/>
        <dbReference type="Rhea" id="RHEA-COMP:9863"/>
        <dbReference type="Rhea" id="RHEA-COMP:11604"/>
        <dbReference type="ChEBI" id="CHEBI:15378"/>
        <dbReference type="ChEBI" id="CHEBI:29999"/>
        <dbReference type="ChEBI" id="CHEBI:30616"/>
        <dbReference type="ChEBI" id="CHEBI:83421"/>
        <dbReference type="ChEBI" id="CHEBI:456216"/>
        <dbReference type="EC" id="2.7.11.1"/>
    </reaction>
</comment>
<keyword evidence="2" id="KW-0723">Serine/threonine-protein kinase</keyword>
<proteinExistence type="predicted"/>
<dbReference type="Gene3D" id="1.10.510.10">
    <property type="entry name" value="Transferase(Phosphotransferase) domain 1"/>
    <property type="match status" value="1"/>
</dbReference>
<keyword evidence="10" id="KW-1185">Reference proteome</keyword>
<name>A0A6P3ZKA9_ZIZJJ</name>
<evidence type="ECO:0000256" key="2">
    <source>
        <dbReference type="ARBA" id="ARBA00022527"/>
    </source>
</evidence>
<dbReference type="PANTHER" id="PTHR48005">
    <property type="entry name" value="LEUCINE RICH REPEAT KINASE 2"/>
    <property type="match status" value="1"/>
</dbReference>
<dbReference type="PROSITE" id="PS00109">
    <property type="entry name" value="PROTEIN_KINASE_TYR"/>
    <property type="match status" value="1"/>
</dbReference>
<keyword evidence="5" id="KW-0418">Kinase</keyword>
<dbReference type="PROSITE" id="PS50011">
    <property type="entry name" value="PROTEIN_KINASE_DOM"/>
    <property type="match status" value="1"/>
</dbReference>
<evidence type="ECO:0000313" key="10">
    <source>
        <dbReference type="Proteomes" id="UP001652623"/>
    </source>
</evidence>
<dbReference type="InterPro" id="IPR051420">
    <property type="entry name" value="Ser_Thr_Kinases_DiverseReg"/>
</dbReference>
<keyword evidence="6" id="KW-0067">ATP-binding</keyword>
<dbReference type="RefSeq" id="XP_015878986.4">
    <property type="nucleotide sequence ID" value="XM_016023500.4"/>
</dbReference>
<evidence type="ECO:0000256" key="1">
    <source>
        <dbReference type="ARBA" id="ARBA00012513"/>
    </source>
</evidence>